<keyword evidence="9" id="KW-0472">Membrane</keyword>
<dbReference type="AlphaFoldDB" id="A0AAN8PBW7"/>
<evidence type="ECO:0000256" key="5">
    <source>
        <dbReference type="ARBA" id="ARBA00022741"/>
    </source>
</evidence>
<accession>A0AAN8PBW7</accession>
<dbReference type="GO" id="GO:0005525">
    <property type="term" value="F:GTP binding"/>
    <property type="evidence" value="ECO:0007669"/>
    <property type="project" value="UniProtKB-KW"/>
</dbReference>
<comment type="similarity">
    <text evidence="2">Belongs to the SRP receptor beta subunit family.</text>
</comment>
<keyword evidence="7" id="KW-1133">Transmembrane helix</keyword>
<dbReference type="InterPro" id="IPR027417">
    <property type="entry name" value="P-loop_NTPase"/>
</dbReference>
<dbReference type="InterPro" id="IPR024156">
    <property type="entry name" value="Small_GTPase_ARF"/>
</dbReference>
<dbReference type="PROSITE" id="PS51417">
    <property type="entry name" value="ARF"/>
    <property type="match status" value="1"/>
</dbReference>
<keyword evidence="10" id="KW-0675">Receptor</keyword>
<protein>
    <recommendedName>
        <fullName evidence="3">Signal recognition particle receptor subunit beta</fullName>
    </recommendedName>
</protein>
<keyword evidence="8" id="KW-0342">GTP-binding</keyword>
<comment type="subcellular location">
    <subcellularLocation>
        <location evidence="1">Endoplasmic reticulum membrane</location>
        <topology evidence="1">Single-pass membrane protein</topology>
    </subcellularLocation>
</comment>
<evidence type="ECO:0000256" key="7">
    <source>
        <dbReference type="ARBA" id="ARBA00022989"/>
    </source>
</evidence>
<proteinExistence type="inferred from homology"/>
<evidence type="ECO:0000256" key="2">
    <source>
        <dbReference type="ARBA" id="ARBA00005619"/>
    </source>
</evidence>
<sequence length="231" mass="25893">MLGLILAAVALIILLIALSIYRKTKVKKNGILLLGLCDSGKTLIFSRLLFKKFVQTHTSIKENVNEYVVGNASYKIIDIPGHERLRGRYFDQFKSLAKGLVYVVDSVTIQKDIKDVAEFLYSCLIDSSVTSSLPPLLILCNKQSDVTAKGSTVIKMMLEKEMNILRMTQTNQLQSIGKSGGNAFLGKEGRDFEFSHLHPMKVDFAECSALTNDNEKECNIEELEAWIERLI</sequence>
<dbReference type="EMBL" id="JAWJWE010000042">
    <property type="protein sequence ID" value="KAK6618475.1"/>
    <property type="molecule type" value="Genomic_DNA"/>
</dbReference>
<reference evidence="11 12" key="1">
    <citation type="submission" date="2023-10" db="EMBL/GenBank/DDBJ databases">
        <title>Genomes of two closely related lineages of the louse Polyplax serrata with different host specificities.</title>
        <authorList>
            <person name="Martinu J."/>
            <person name="Tarabai H."/>
            <person name="Stefka J."/>
            <person name="Hypsa V."/>
        </authorList>
    </citation>
    <scope>NUCLEOTIDE SEQUENCE [LARGE SCALE GENOMIC DNA]</scope>
    <source>
        <strain evidence="11">HR10_N</strain>
    </source>
</reference>
<dbReference type="SMART" id="SM00177">
    <property type="entry name" value="ARF"/>
    <property type="match status" value="1"/>
</dbReference>
<keyword evidence="5" id="KW-0547">Nucleotide-binding</keyword>
<organism evidence="11 12">
    <name type="scientific">Polyplax serrata</name>
    <name type="common">Common mouse louse</name>
    <dbReference type="NCBI Taxonomy" id="468196"/>
    <lineage>
        <taxon>Eukaryota</taxon>
        <taxon>Metazoa</taxon>
        <taxon>Ecdysozoa</taxon>
        <taxon>Arthropoda</taxon>
        <taxon>Hexapoda</taxon>
        <taxon>Insecta</taxon>
        <taxon>Pterygota</taxon>
        <taxon>Neoptera</taxon>
        <taxon>Paraneoptera</taxon>
        <taxon>Psocodea</taxon>
        <taxon>Troctomorpha</taxon>
        <taxon>Phthiraptera</taxon>
        <taxon>Anoplura</taxon>
        <taxon>Polyplacidae</taxon>
        <taxon>Polyplax</taxon>
    </lineage>
</organism>
<evidence type="ECO:0000313" key="11">
    <source>
        <dbReference type="EMBL" id="KAK6618475.1"/>
    </source>
</evidence>
<evidence type="ECO:0000256" key="8">
    <source>
        <dbReference type="ARBA" id="ARBA00023134"/>
    </source>
</evidence>
<dbReference type="Gene3D" id="3.40.50.300">
    <property type="entry name" value="P-loop containing nucleotide triphosphate hydrolases"/>
    <property type="match status" value="1"/>
</dbReference>
<dbReference type="Pfam" id="PF09439">
    <property type="entry name" value="SRPRB"/>
    <property type="match status" value="1"/>
</dbReference>
<dbReference type="SUPFAM" id="SSF52540">
    <property type="entry name" value="P-loop containing nucleoside triphosphate hydrolases"/>
    <property type="match status" value="1"/>
</dbReference>
<dbReference type="CDD" id="cd04105">
    <property type="entry name" value="SR_beta"/>
    <property type="match status" value="1"/>
</dbReference>
<dbReference type="InterPro" id="IPR019009">
    <property type="entry name" value="SRP_receptor_beta_su"/>
</dbReference>
<evidence type="ECO:0000256" key="10">
    <source>
        <dbReference type="ARBA" id="ARBA00023170"/>
    </source>
</evidence>
<evidence type="ECO:0000256" key="1">
    <source>
        <dbReference type="ARBA" id="ARBA00004389"/>
    </source>
</evidence>
<dbReference type="GO" id="GO:0005789">
    <property type="term" value="C:endoplasmic reticulum membrane"/>
    <property type="evidence" value="ECO:0007669"/>
    <property type="project" value="UniProtKB-SubCell"/>
</dbReference>
<keyword evidence="4" id="KW-0812">Transmembrane</keyword>
<evidence type="ECO:0000256" key="6">
    <source>
        <dbReference type="ARBA" id="ARBA00022824"/>
    </source>
</evidence>
<keyword evidence="6" id="KW-0256">Endoplasmic reticulum</keyword>
<evidence type="ECO:0000313" key="12">
    <source>
        <dbReference type="Proteomes" id="UP001372834"/>
    </source>
</evidence>
<evidence type="ECO:0000256" key="9">
    <source>
        <dbReference type="ARBA" id="ARBA00023136"/>
    </source>
</evidence>
<dbReference type="PANTHER" id="PTHR11711">
    <property type="entry name" value="ADP RIBOSYLATION FACTOR-RELATED"/>
    <property type="match status" value="1"/>
</dbReference>
<gene>
    <name evidence="11" type="ORF">RUM43_013668</name>
</gene>
<evidence type="ECO:0000256" key="4">
    <source>
        <dbReference type="ARBA" id="ARBA00022692"/>
    </source>
</evidence>
<dbReference type="Proteomes" id="UP001372834">
    <property type="component" value="Unassembled WGS sequence"/>
</dbReference>
<comment type="caution">
    <text evidence="11">The sequence shown here is derived from an EMBL/GenBank/DDBJ whole genome shotgun (WGS) entry which is preliminary data.</text>
</comment>
<name>A0AAN8PBW7_POLSC</name>
<evidence type="ECO:0000256" key="3">
    <source>
        <dbReference type="ARBA" id="ARBA00020256"/>
    </source>
</evidence>